<evidence type="ECO:0000313" key="17">
    <source>
        <dbReference type="Proteomes" id="UP000252182"/>
    </source>
</evidence>
<evidence type="ECO:0000256" key="7">
    <source>
        <dbReference type="ARBA" id="ARBA00012153"/>
    </source>
</evidence>
<proteinExistence type="inferred from homology"/>
<reference evidence="17" key="1">
    <citation type="submission" date="2018-07" db="EMBL/GenBank/DDBJ databases">
        <authorList>
            <person name="Kim H."/>
        </authorList>
    </citation>
    <scope>NUCLEOTIDE SEQUENCE [LARGE SCALE GENOMIC DNA]</scope>
    <source>
        <strain evidence="17">F02</strain>
    </source>
</reference>
<dbReference type="PANTHER" id="PTHR21327:SF34">
    <property type="entry name" value="3,4-DIHYDROXY-2-BUTANONE 4-PHOSPHATE SYNTHASE"/>
    <property type="match status" value="1"/>
</dbReference>
<dbReference type="PIRSF" id="PIRSF001259">
    <property type="entry name" value="RibA"/>
    <property type="match status" value="1"/>
</dbReference>
<dbReference type="AlphaFoldDB" id="A0A345D7N8"/>
<evidence type="ECO:0000256" key="9">
    <source>
        <dbReference type="ARBA" id="ARBA00022619"/>
    </source>
</evidence>
<dbReference type="PANTHER" id="PTHR21327">
    <property type="entry name" value="GTP CYCLOHYDROLASE II-RELATED"/>
    <property type="match status" value="1"/>
</dbReference>
<evidence type="ECO:0000256" key="12">
    <source>
        <dbReference type="ARBA" id="ARBA00023211"/>
    </source>
</evidence>
<dbReference type="GO" id="GO:0003935">
    <property type="term" value="F:GTP cyclohydrolase II activity"/>
    <property type="evidence" value="ECO:0007669"/>
    <property type="project" value="TreeGrafter"/>
</dbReference>
<dbReference type="Gene3D" id="3.40.50.10990">
    <property type="entry name" value="GTP cyclohydrolase II"/>
    <property type="match status" value="1"/>
</dbReference>
<protein>
    <recommendedName>
        <fullName evidence="8 14">3,4-dihydroxy-2-butanone 4-phosphate synthase</fullName>
        <shortName evidence="14">DHBP synthase</shortName>
        <ecNumber evidence="7 14">4.1.99.12</ecNumber>
    </recommendedName>
</protein>
<dbReference type="SUPFAM" id="SSF142695">
    <property type="entry name" value="RibA-like"/>
    <property type="match status" value="1"/>
</dbReference>
<dbReference type="EMBL" id="CP031124">
    <property type="protein sequence ID" value="AXF84376.1"/>
    <property type="molecule type" value="Genomic_DNA"/>
</dbReference>
<dbReference type="Pfam" id="PF00925">
    <property type="entry name" value="GTP_cyclohydro2"/>
    <property type="match status" value="1"/>
</dbReference>
<feature type="binding site" evidence="14">
    <location>
        <position position="30"/>
    </location>
    <ligand>
        <name>D-ribulose 5-phosphate</name>
        <dbReference type="ChEBI" id="CHEBI:58121"/>
    </ligand>
</feature>
<dbReference type="InterPro" id="IPR017945">
    <property type="entry name" value="DHBP_synth_RibB-like_a/b_dom"/>
</dbReference>
<dbReference type="UniPathway" id="UPA00275">
    <property type="reaction ID" value="UER00399"/>
</dbReference>
<dbReference type="HAMAP" id="MF_00180">
    <property type="entry name" value="RibB"/>
    <property type="match status" value="1"/>
</dbReference>
<keyword evidence="9 14" id="KW-0686">Riboflavin biosynthesis</keyword>
<comment type="function">
    <text evidence="3 14">Catalyzes the conversion of D-ribulose 5-phosphate to formate and 3,4-dihydroxy-2-butanone 4-phosphate.</text>
</comment>
<dbReference type="GO" id="GO:0005829">
    <property type="term" value="C:cytosol"/>
    <property type="evidence" value="ECO:0007669"/>
    <property type="project" value="TreeGrafter"/>
</dbReference>
<accession>A0A345D7N8</accession>
<sequence length="368" mass="39522">MASTAEIIAELQAGRMVILVDEEDRENEGDLVLATDFVTPQAINFMAKYGRGLICLTLTEARCDALNLPMMVGGGENGTQYGTNFTVSIEAKEGVTTGISAADRAKTVEIAAGEQYSAANIVQPGHIFPLRARDGGVLVRAGHTEAGCDLSRLAGLTPASVICEIMNDDGEMARLPDLLVFAEQHGLKIGTIADLIEYRSAREKLIERIGEHTMQTAHGEFKAVLYKEQCSTQVHLALAMGDVSTMETIPVRVHEPLSVLDVLDIGHTTHSVSVDDALKYIASKGVGVAVLLNCQESSARLVEQFERLNAKSTGLSTVQKQPTELRLYGIGAQILKDLGVHKMTLLGSPRKMPSMSGFDLEVVGFTAV</sequence>
<dbReference type="GO" id="GO:0000287">
    <property type="term" value="F:magnesium ion binding"/>
    <property type="evidence" value="ECO:0007669"/>
    <property type="project" value="UniProtKB-UniRule"/>
</dbReference>
<keyword evidence="17" id="KW-1185">Reference proteome</keyword>
<comment type="cofactor">
    <cofactor evidence="14">
        <name>Mg(2+)</name>
        <dbReference type="ChEBI" id="CHEBI:18420"/>
    </cofactor>
    <cofactor evidence="14">
        <name>Mn(2+)</name>
        <dbReference type="ChEBI" id="CHEBI:29035"/>
    </cofactor>
    <text evidence="14">Binds 2 divalent metal cations per subunit. Magnesium or manganese.</text>
</comment>
<comment type="catalytic activity">
    <reaction evidence="1 14">
        <text>D-ribulose 5-phosphate = (2S)-2-hydroxy-3-oxobutyl phosphate + formate + H(+)</text>
        <dbReference type="Rhea" id="RHEA:18457"/>
        <dbReference type="ChEBI" id="CHEBI:15378"/>
        <dbReference type="ChEBI" id="CHEBI:15740"/>
        <dbReference type="ChEBI" id="CHEBI:58121"/>
        <dbReference type="ChEBI" id="CHEBI:58830"/>
        <dbReference type="EC" id="4.1.99.12"/>
    </reaction>
</comment>
<keyword evidence="12 14" id="KW-0464">Manganese</keyword>
<feature type="site" description="Essential for catalytic activity" evidence="14">
    <location>
        <position position="164"/>
    </location>
</feature>
<keyword evidence="11 14" id="KW-0460">Magnesium</keyword>
<gene>
    <name evidence="16" type="primary">ribBA</name>
    <name evidence="14" type="synonym">ribB</name>
    <name evidence="16" type="ORF">DTO96_100079</name>
</gene>
<dbReference type="NCBIfam" id="NF010626">
    <property type="entry name" value="PRK14019.1"/>
    <property type="match status" value="1"/>
</dbReference>
<evidence type="ECO:0000259" key="15">
    <source>
        <dbReference type="Pfam" id="PF00925"/>
    </source>
</evidence>
<evidence type="ECO:0000256" key="3">
    <source>
        <dbReference type="ARBA" id="ARBA00002284"/>
    </source>
</evidence>
<dbReference type="InterPro" id="IPR000422">
    <property type="entry name" value="DHBP_synthase_RibB"/>
</dbReference>
<dbReference type="InterPro" id="IPR032677">
    <property type="entry name" value="GTP_cyclohydro_II"/>
</dbReference>
<comment type="cofactor">
    <cofactor evidence="2">
        <name>Mn(2+)</name>
        <dbReference type="ChEBI" id="CHEBI:29035"/>
    </cofactor>
</comment>
<evidence type="ECO:0000256" key="4">
    <source>
        <dbReference type="ARBA" id="ARBA00004904"/>
    </source>
</evidence>
<feature type="domain" description="GTP cyclohydrolase II" evidence="15">
    <location>
        <begin position="208"/>
        <end position="365"/>
    </location>
</feature>
<comment type="similarity">
    <text evidence="14">Belongs to the DHBP synthase family.</text>
</comment>
<feature type="binding site" evidence="14">
    <location>
        <begin position="140"/>
        <end position="144"/>
    </location>
    <ligand>
        <name>D-ribulose 5-phosphate</name>
        <dbReference type="ChEBI" id="CHEBI:58121"/>
    </ligand>
</feature>
<evidence type="ECO:0000256" key="14">
    <source>
        <dbReference type="HAMAP-Rule" id="MF_00180"/>
    </source>
</evidence>
<feature type="binding site" evidence="14">
    <location>
        <position position="143"/>
    </location>
    <ligand>
        <name>Mg(2+)</name>
        <dbReference type="ChEBI" id="CHEBI:18420"/>
        <label>2</label>
    </ligand>
</feature>
<feature type="site" description="Essential for catalytic activity" evidence="14">
    <location>
        <position position="126"/>
    </location>
</feature>
<evidence type="ECO:0000256" key="8">
    <source>
        <dbReference type="ARBA" id="ARBA00018836"/>
    </source>
</evidence>
<evidence type="ECO:0000256" key="13">
    <source>
        <dbReference type="ARBA" id="ARBA00023239"/>
    </source>
</evidence>
<evidence type="ECO:0000313" key="16">
    <source>
        <dbReference type="EMBL" id="AXF84376.1"/>
    </source>
</evidence>
<dbReference type="FunFam" id="3.90.870.10:FF:000001">
    <property type="entry name" value="Riboflavin biosynthesis protein RibBA"/>
    <property type="match status" value="1"/>
</dbReference>
<keyword evidence="10 14" id="KW-0479">Metal-binding</keyword>
<dbReference type="Gene3D" id="3.90.870.10">
    <property type="entry name" value="DHBP synthase"/>
    <property type="match status" value="1"/>
</dbReference>
<dbReference type="Proteomes" id="UP000252182">
    <property type="component" value="Chromosome"/>
</dbReference>
<evidence type="ECO:0000256" key="11">
    <source>
        <dbReference type="ARBA" id="ARBA00022842"/>
    </source>
</evidence>
<dbReference type="EC" id="4.1.99.12" evidence="7 14"/>
<dbReference type="GO" id="GO:0030145">
    <property type="term" value="F:manganese ion binding"/>
    <property type="evidence" value="ECO:0007669"/>
    <property type="project" value="UniProtKB-UniRule"/>
</dbReference>
<comment type="subunit">
    <text evidence="14">Homodimer.</text>
</comment>
<evidence type="ECO:0000256" key="10">
    <source>
        <dbReference type="ARBA" id="ARBA00022723"/>
    </source>
</evidence>
<evidence type="ECO:0000256" key="1">
    <source>
        <dbReference type="ARBA" id="ARBA00000141"/>
    </source>
</evidence>
<organism evidence="16 17">
    <name type="scientific">Ephemeroptericola cinctiostellae</name>
    <dbReference type="NCBI Taxonomy" id="2268024"/>
    <lineage>
        <taxon>Bacteria</taxon>
        <taxon>Pseudomonadati</taxon>
        <taxon>Pseudomonadota</taxon>
        <taxon>Betaproteobacteria</taxon>
        <taxon>Burkholderiales</taxon>
        <taxon>Burkholderiaceae</taxon>
        <taxon>Ephemeroptericola</taxon>
    </lineage>
</organism>
<comment type="similarity">
    <text evidence="5">In the N-terminal section; belongs to the DHBP synthase family.</text>
</comment>
<dbReference type="Pfam" id="PF00926">
    <property type="entry name" value="DHBP_synthase"/>
    <property type="match status" value="1"/>
</dbReference>
<evidence type="ECO:0000256" key="6">
    <source>
        <dbReference type="ARBA" id="ARBA00008976"/>
    </source>
</evidence>
<keyword evidence="13 14" id="KW-0456">Lyase</keyword>
<name>A0A345D7N8_9BURK</name>
<comment type="pathway">
    <text evidence="4 14">Cofactor biosynthesis; riboflavin biosynthesis; 2-hydroxy-3-oxobutyl phosphate from D-ribulose 5-phosphate: step 1/1.</text>
</comment>
<dbReference type="KEGG" id="hyf:DTO96_100079"/>
<feature type="binding site" evidence="14">
    <location>
        <begin position="25"/>
        <end position="26"/>
    </location>
    <ligand>
        <name>D-ribulose 5-phosphate</name>
        <dbReference type="ChEBI" id="CHEBI:58121"/>
    </ligand>
</feature>
<evidence type="ECO:0000256" key="2">
    <source>
        <dbReference type="ARBA" id="ARBA00001936"/>
    </source>
</evidence>
<dbReference type="InterPro" id="IPR036144">
    <property type="entry name" value="RibA-like_sf"/>
</dbReference>
<dbReference type="GO" id="GO:0009231">
    <property type="term" value="P:riboflavin biosynthetic process"/>
    <property type="evidence" value="ECO:0007669"/>
    <property type="project" value="UniProtKB-UniRule"/>
</dbReference>
<comment type="similarity">
    <text evidence="6">In the C-terminal section; belongs to the GTP cyclohydrolase II family.</text>
</comment>
<dbReference type="GO" id="GO:0008686">
    <property type="term" value="F:3,4-dihydroxy-2-butanone-4-phosphate synthase activity"/>
    <property type="evidence" value="ECO:0007669"/>
    <property type="project" value="UniProtKB-UniRule"/>
</dbReference>
<feature type="binding site" evidence="14">
    <location>
        <position position="26"/>
    </location>
    <ligand>
        <name>Mg(2+)</name>
        <dbReference type="ChEBI" id="CHEBI:18420"/>
        <label>1</label>
    </ligand>
</feature>
<dbReference type="NCBIfam" id="TIGR00506">
    <property type="entry name" value="ribB"/>
    <property type="match status" value="1"/>
</dbReference>
<evidence type="ECO:0000256" key="5">
    <source>
        <dbReference type="ARBA" id="ARBA00005520"/>
    </source>
</evidence>
<dbReference type="SUPFAM" id="SSF55821">
    <property type="entry name" value="YrdC/RibB"/>
    <property type="match status" value="1"/>
</dbReference>
<feature type="binding site" evidence="14">
    <location>
        <position position="26"/>
    </location>
    <ligand>
        <name>Mg(2+)</name>
        <dbReference type="ChEBI" id="CHEBI:18420"/>
        <label>2</label>
    </ligand>
</feature>